<gene>
    <name evidence="4" type="primary">ACB1</name>
    <name evidence="4" type="ORF">IWQ62_003434</name>
</gene>
<name>A0A9W8ATS3_9FUNG</name>
<dbReference type="Gene3D" id="1.20.80.10">
    <property type="match status" value="1"/>
</dbReference>
<protein>
    <submittedName>
        <fullName evidence="4">Acyl-CoA-binding protein (ACBP)/diazepam binding inhibitor (DBI)/endozepine (EP)</fullName>
    </submittedName>
</protein>
<sequence>MSTPESTGNDAFVKATQDIKTLSKPPTNENKLKLYGLYKQAIFGENTTAQPGMFQLEAKYKWNAWAEHKDKPKETAQKEYIALVEKLLAEDKQ</sequence>
<organism evidence="4 5">
    <name type="scientific">Dispira parvispora</name>
    <dbReference type="NCBI Taxonomy" id="1520584"/>
    <lineage>
        <taxon>Eukaryota</taxon>
        <taxon>Fungi</taxon>
        <taxon>Fungi incertae sedis</taxon>
        <taxon>Zoopagomycota</taxon>
        <taxon>Kickxellomycotina</taxon>
        <taxon>Dimargaritomycetes</taxon>
        <taxon>Dimargaritales</taxon>
        <taxon>Dimargaritaceae</taxon>
        <taxon>Dispira</taxon>
    </lineage>
</organism>
<keyword evidence="5" id="KW-1185">Reference proteome</keyword>
<dbReference type="Proteomes" id="UP001150925">
    <property type="component" value="Unassembled WGS sequence"/>
</dbReference>
<accession>A0A9W8ATS3</accession>
<dbReference type="AlphaFoldDB" id="A0A9W8ATS3"/>
<dbReference type="OrthoDB" id="346910at2759"/>
<dbReference type="Pfam" id="PF00887">
    <property type="entry name" value="ACBP"/>
    <property type="match status" value="1"/>
</dbReference>
<dbReference type="PRINTS" id="PR00689">
    <property type="entry name" value="ACOABINDINGP"/>
</dbReference>
<dbReference type="EMBL" id="JANBPY010000921">
    <property type="protein sequence ID" value="KAJ1962734.1"/>
    <property type="molecule type" value="Genomic_DNA"/>
</dbReference>
<reference evidence="4" key="1">
    <citation type="submission" date="2022-07" db="EMBL/GenBank/DDBJ databases">
        <title>Phylogenomic reconstructions and comparative analyses of Kickxellomycotina fungi.</title>
        <authorList>
            <person name="Reynolds N.K."/>
            <person name="Stajich J.E."/>
            <person name="Barry K."/>
            <person name="Grigoriev I.V."/>
            <person name="Crous P."/>
            <person name="Smith M.E."/>
        </authorList>
    </citation>
    <scope>NUCLEOTIDE SEQUENCE</scope>
    <source>
        <strain evidence="4">RSA 1196</strain>
    </source>
</reference>
<feature type="domain" description="ACB" evidence="3">
    <location>
        <begin position="8"/>
        <end position="93"/>
    </location>
</feature>
<keyword evidence="2" id="KW-0446">Lipid-binding</keyword>
<dbReference type="InterPro" id="IPR035984">
    <property type="entry name" value="Acyl-CoA-binding_sf"/>
</dbReference>
<dbReference type="PANTHER" id="PTHR23310:SF62">
    <property type="entry name" value="ACYL-COA BINDING PROTEIN 1, ISOFORM A"/>
    <property type="match status" value="1"/>
</dbReference>
<evidence type="ECO:0000256" key="2">
    <source>
        <dbReference type="ARBA" id="ARBA00023121"/>
    </source>
</evidence>
<comment type="similarity">
    <text evidence="1">Belongs to the ACBP family.</text>
</comment>
<evidence type="ECO:0000259" key="3">
    <source>
        <dbReference type="PROSITE" id="PS51228"/>
    </source>
</evidence>
<dbReference type="GO" id="GO:0006631">
    <property type="term" value="P:fatty acid metabolic process"/>
    <property type="evidence" value="ECO:0007669"/>
    <property type="project" value="TreeGrafter"/>
</dbReference>
<dbReference type="SUPFAM" id="SSF47027">
    <property type="entry name" value="Acyl-CoA binding protein"/>
    <property type="match status" value="1"/>
</dbReference>
<dbReference type="PROSITE" id="PS51228">
    <property type="entry name" value="ACB_2"/>
    <property type="match status" value="1"/>
</dbReference>
<proteinExistence type="inferred from homology"/>
<dbReference type="PANTHER" id="PTHR23310">
    <property type="entry name" value="ACYL-COA-BINDING PROTEIN, ACBP"/>
    <property type="match status" value="1"/>
</dbReference>
<evidence type="ECO:0000256" key="1">
    <source>
        <dbReference type="ARBA" id="ARBA00005567"/>
    </source>
</evidence>
<dbReference type="InterPro" id="IPR000582">
    <property type="entry name" value="Acyl-CoA-binding_protein"/>
</dbReference>
<dbReference type="GO" id="GO:0000062">
    <property type="term" value="F:fatty-acyl-CoA binding"/>
    <property type="evidence" value="ECO:0007669"/>
    <property type="project" value="InterPro"/>
</dbReference>
<comment type="caution">
    <text evidence="4">The sequence shown here is derived from an EMBL/GenBank/DDBJ whole genome shotgun (WGS) entry which is preliminary data.</text>
</comment>
<evidence type="ECO:0000313" key="4">
    <source>
        <dbReference type="EMBL" id="KAJ1962734.1"/>
    </source>
</evidence>
<evidence type="ECO:0000313" key="5">
    <source>
        <dbReference type="Proteomes" id="UP001150925"/>
    </source>
</evidence>
<dbReference type="InterPro" id="IPR014352">
    <property type="entry name" value="FERM/acyl-CoA-bd_prot_sf"/>
</dbReference>